<gene>
    <name evidence="1" type="ORF">DEO72_LG7g2203</name>
</gene>
<accession>A0A4D6MJW9</accession>
<proteinExistence type="predicted"/>
<organism evidence="1 2">
    <name type="scientific">Vigna unguiculata</name>
    <name type="common">Cowpea</name>
    <dbReference type="NCBI Taxonomy" id="3917"/>
    <lineage>
        <taxon>Eukaryota</taxon>
        <taxon>Viridiplantae</taxon>
        <taxon>Streptophyta</taxon>
        <taxon>Embryophyta</taxon>
        <taxon>Tracheophyta</taxon>
        <taxon>Spermatophyta</taxon>
        <taxon>Magnoliopsida</taxon>
        <taxon>eudicotyledons</taxon>
        <taxon>Gunneridae</taxon>
        <taxon>Pentapetalae</taxon>
        <taxon>rosids</taxon>
        <taxon>fabids</taxon>
        <taxon>Fabales</taxon>
        <taxon>Fabaceae</taxon>
        <taxon>Papilionoideae</taxon>
        <taxon>50 kb inversion clade</taxon>
        <taxon>NPAAA clade</taxon>
        <taxon>indigoferoid/millettioid clade</taxon>
        <taxon>Phaseoleae</taxon>
        <taxon>Vigna</taxon>
    </lineage>
</organism>
<dbReference type="EMBL" id="CP039351">
    <property type="protein sequence ID" value="QCE00912.1"/>
    <property type="molecule type" value="Genomic_DNA"/>
</dbReference>
<protein>
    <submittedName>
        <fullName evidence="1">Uncharacterized protein</fullName>
    </submittedName>
</protein>
<sequence>MLHQKSPGAPHEVPSIKGFQIAWRGTRAARRQTSLMLLFLQVMPGGKTLIAKSYTLQFSTGFVAITYGETPPPNATPLLVQYWFLST</sequence>
<evidence type="ECO:0000313" key="1">
    <source>
        <dbReference type="EMBL" id="QCE00912.1"/>
    </source>
</evidence>
<dbReference type="Proteomes" id="UP000501690">
    <property type="component" value="Linkage Group LG7"/>
</dbReference>
<reference evidence="1 2" key="1">
    <citation type="submission" date="2019-04" db="EMBL/GenBank/DDBJ databases">
        <title>An improved genome assembly and genetic linkage map for asparagus bean, Vigna unguiculata ssp. sesquipedialis.</title>
        <authorList>
            <person name="Xia Q."/>
            <person name="Zhang R."/>
            <person name="Dong Y."/>
        </authorList>
    </citation>
    <scope>NUCLEOTIDE SEQUENCE [LARGE SCALE GENOMIC DNA]</scope>
    <source>
        <tissue evidence="1">Leaf</tissue>
    </source>
</reference>
<evidence type="ECO:0000313" key="2">
    <source>
        <dbReference type="Proteomes" id="UP000501690"/>
    </source>
</evidence>
<name>A0A4D6MJW9_VIGUN</name>
<dbReference type="AlphaFoldDB" id="A0A4D6MJW9"/>
<keyword evidence="2" id="KW-1185">Reference proteome</keyword>